<feature type="domain" description="Thioredoxin" evidence="10">
    <location>
        <begin position="4"/>
        <end position="109"/>
    </location>
</feature>
<protein>
    <recommendedName>
        <fullName evidence="6 7">Thioredoxin</fullName>
    </recommendedName>
</protein>
<dbReference type="Pfam" id="PF00085">
    <property type="entry name" value="Thioredoxin"/>
    <property type="match status" value="1"/>
</dbReference>
<feature type="active site" description="Nucleophile" evidence="8">
    <location>
        <position position="36"/>
    </location>
</feature>
<dbReference type="SUPFAM" id="SSF52833">
    <property type="entry name" value="Thioredoxin-like"/>
    <property type="match status" value="1"/>
</dbReference>
<dbReference type="STRING" id="1802410.A3H75_01020"/>
<feature type="site" description="Contributes to redox potential value" evidence="8">
    <location>
        <position position="35"/>
    </location>
</feature>
<comment type="caution">
    <text evidence="11">The sequence shown here is derived from an EMBL/GenBank/DDBJ whole genome shotgun (WGS) entry which is preliminary data.</text>
</comment>
<feature type="site" description="Deprotonates C-terminal active site Cys" evidence="8">
    <location>
        <position position="27"/>
    </location>
</feature>
<dbReference type="GO" id="GO:0005829">
    <property type="term" value="C:cytosol"/>
    <property type="evidence" value="ECO:0007669"/>
    <property type="project" value="TreeGrafter"/>
</dbReference>
<dbReference type="PIRSF" id="PIRSF000077">
    <property type="entry name" value="Thioredoxin"/>
    <property type="match status" value="1"/>
</dbReference>
<keyword evidence="4 9" id="KW-1015">Disulfide bond</keyword>
<dbReference type="PRINTS" id="PR00421">
    <property type="entry name" value="THIOREDOXIN"/>
</dbReference>
<dbReference type="InterPro" id="IPR005746">
    <property type="entry name" value="Thioredoxin"/>
</dbReference>
<dbReference type="EMBL" id="MGES01000036">
    <property type="protein sequence ID" value="OGL88626.1"/>
    <property type="molecule type" value="Genomic_DNA"/>
</dbReference>
<evidence type="ECO:0000256" key="1">
    <source>
        <dbReference type="ARBA" id="ARBA00008987"/>
    </source>
</evidence>
<evidence type="ECO:0000256" key="7">
    <source>
        <dbReference type="PIRNR" id="PIRNR000077"/>
    </source>
</evidence>
<evidence type="ECO:0000256" key="6">
    <source>
        <dbReference type="NCBIfam" id="TIGR01068"/>
    </source>
</evidence>
<dbReference type="PROSITE" id="PS51352">
    <property type="entry name" value="THIOREDOXIN_2"/>
    <property type="match status" value="1"/>
</dbReference>
<evidence type="ECO:0000259" key="10">
    <source>
        <dbReference type="PROSITE" id="PS51352"/>
    </source>
</evidence>
<dbReference type="InterPro" id="IPR036249">
    <property type="entry name" value="Thioredoxin-like_sf"/>
</dbReference>
<dbReference type="GO" id="GO:0015035">
    <property type="term" value="F:protein-disulfide reductase activity"/>
    <property type="evidence" value="ECO:0007669"/>
    <property type="project" value="UniProtKB-UniRule"/>
</dbReference>
<feature type="active site" description="Nucleophile" evidence="8">
    <location>
        <position position="33"/>
    </location>
</feature>
<keyword evidence="3" id="KW-0249">Electron transport</keyword>
<dbReference type="PANTHER" id="PTHR45663:SF11">
    <property type="entry name" value="GEO12009P1"/>
    <property type="match status" value="1"/>
</dbReference>
<dbReference type="PANTHER" id="PTHR45663">
    <property type="entry name" value="GEO12009P1"/>
    <property type="match status" value="1"/>
</dbReference>
<gene>
    <name evidence="11" type="ORF">A3H75_01020</name>
</gene>
<evidence type="ECO:0000313" key="11">
    <source>
        <dbReference type="EMBL" id="OGL88626.1"/>
    </source>
</evidence>
<proteinExistence type="inferred from homology"/>
<dbReference type="InterPro" id="IPR013766">
    <property type="entry name" value="Thioredoxin_domain"/>
</dbReference>
<dbReference type="AlphaFoldDB" id="A0A1F7VDM6"/>
<dbReference type="PROSITE" id="PS00194">
    <property type="entry name" value="THIOREDOXIN_1"/>
    <property type="match status" value="1"/>
</dbReference>
<feature type="site" description="Contributes to redox potential value" evidence="8">
    <location>
        <position position="34"/>
    </location>
</feature>
<dbReference type="InterPro" id="IPR017937">
    <property type="entry name" value="Thioredoxin_CS"/>
</dbReference>
<sequence>MVESTVELTADNFEKEVLQSDVPVFVDFWAAWCGPCVQMAPVIAQLAEAYKDKGVKIGKLNVDDHGDVATRYGILSIPTFILFKNGHEAGKMVGGVGREKLEAFITDNK</sequence>
<dbReference type="GO" id="GO:0045454">
    <property type="term" value="P:cell redox homeostasis"/>
    <property type="evidence" value="ECO:0007669"/>
    <property type="project" value="TreeGrafter"/>
</dbReference>
<comment type="similarity">
    <text evidence="1 7">Belongs to the thioredoxin family.</text>
</comment>
<dbReference type="NCBIfam" id="TIGR01068">
    <property type="entry name" value="thioredoxin"/>
    <property type="match status" value="1"/>
</dbReference>
<dbReference type="FunFam" id="3.40.30.10:FF:000001">
    <property type="entry name" value="Thioredoxin"/>
    <property type="match status" value="1"/>
</dbReference>
<feature type="disulfide bond" description="Redox-active" evidence="9">
    <location>
        <begin position="33"/>
        <end position="36"/>
    </location>
</feature>
<reference evidence="11 12" key="1">
    <citation type="journal article" date="2016" name="Nat. Commun.">
        <title>Thousands of microbial genomes shed light on interconnected biogeochemical processes in an aquifer system.</title>
        <authorList>
            <person name="Anantharaman K."/>
            <person name="Brown C.T."/>
            <person name="Hug L.A."/>
            <person name="Sharon I."/>
            <person name="Castelle C.J."/>
            <person name="Probst A.J."/>
            <person name="Thomas B.C."/>
            <person name="Singh A."/>
            <person name="Wilkins M.J."/>
            <person name="Karaoz U."/>
            <person name="Brodie E.L."/>
            <person name="Williams K.H."/>
            <person name="Hubbard S.S."/>
            <person name="Banfield J.F."/>
        </authorList>
    </citation>
    <scope>NUCLEOTIDE SEQUENCE [LARGE SCALE GENOMIC DNA]</scope>
</reference>
<organism evidence="11 12">
    <name type="scientific">Candidatus Uhrbacteria bacterium RIFCSPLOWO2_02_FULL_51_9</name>
    <dbReference type="NCBI Taxonomy" id="1802410"/>
    <lineage>
        <taxon>Bacteria</taxon>
        <taxon>Candidatus Uhriibacteriota</taxon>
    </lineage>
</organism>
<evidence type="ECO:0000256" key="2">
    <source>
        <dbReference type="ARBA" id="ARBA00022448"/>
    </source>
</evidence>
<evidence type="ECO:0000256" key="9">
    <source>
        <dbReference type="PIRSR" id="PIRSR000077-4"/>
    </source>
</evidence>
<name>A0A1F7VDM6_9BACT</name>
<evidence type="ECO:0000256" key="5">
    <source>
        <dbReference type="ARBA" id="ARBA00023284"/>
    </source>
</evidence>
<evidence type="ECO:0000256" key="3">
    <source>
        <dbReference type="ARBA" id="ARBA00022982"/>
    </source>
</evidence>
<dbReference type="CDD" id="cd02947">
    <property type="entry name" value="TRX_family"/>
    <property type="match status" value="1"/>
</dbReference>
<dbReference type="Gene3D" id="3.40.30.10">
    <property type="entry name" value="Glutaredoxin"/>
    <property type="match status" value="1"/>
</dbReference>
<keyword evidence="2" id="KW-0813">Transport</keyword>
<keyword evidence="5 9" id="KW-0676">Redox-active center</keyword>
<evidence type="ECO:0000256" key="4">
    <source>
        <dbReference type="ARBA" id="ARBA00023157"/>
    </source>
</evidence>
<dbReference type="Proteomes" id="UP000176678">
    <property type="component" value="Unassembled WGS sequence"/>
</dbReference>
<evidence type="ECO:0000313" key="12">
    <source>
        <dbReference type="Proteomes" id="UP000176678"/>
    </source>
</evidence>
<evidence type="ECO:0000256" key="8">
    <source>
        <dbReference type="PIRSR" id="PIRSR000077-1"/>
    </source>
</evidence>
<accession>A0A1F7VDM6</accession>